<proteinExistence type="predicted"/>
<feature type="transmembrane region" description="Helical" evidence="2">
    <location>
        <begin position="100"/>
        <end position="123"/>
    </location>
</feature>
<protein>
    <submittedName>
        <fullName evidence="3">Uncharacterized protein</fullName>
    </submittedName>
</protein>
<evidence type="ECO:0000256" key="2">
    <source>
        <dbReference type="SAM" id="Phobius"/>
    </source>
</evidence>
<keyword evidence="2" id="KW-1133">Transmembrane helix</keyword>
<keyword evidence="1" id="KW-0175">Coiled coil</keyword>
<keyword evidence="2" id="KW-0472">Membrane</keyword>
<sequence length="165" mass="18494">MQEEIHQDVLDTMEKFNSKRQKHYAQMKTWLQEDKQENEVVLKGLGENEWVPTGPGGVGREGGLEEGCSGFRDSDPSFSQVLRQELKKLEEVLEQEETQILCLLLVGLQLAVGFALGAAVLYASSYDPELIYHLLPRVLCHETYTDLAYALGKILPVASEGLLPF</sequence>
<organism evidence="3 4">
    <name type="scientific">Grus japonensis</name>
    <name type="common">Japanese crane</name>
    <name type="synonym">Red-crowned crane</name>
    <dbReference type="NCBI Taxonomy" id="30415"/>
    <lineage>
        <taxon>Eukaryota</taxon>
        <taxon>Metazoa</taxon>
        <taxon>Chordata</taxon>
        <taxon>Craniata</taxon>
        <taxon>Vertebrata</taxon>
        <taxon>Euteleostomi</taxon>
        <taxon>Archelosauria</taxon>
        <taxon>Archosauria</taxon>
        <taxon>Dinosauria</taxon>
        <taxon>Saurischia</taxon>
        <taxon>Theropoda</taxon>
        <taxon>Coelurosauria</taxon>
        <taxon>Aves</taxon>
        <taxon>Neognathae</taxon>
        <taxon>Neoaves</taxon>
        <taxon>Gruiformes</taxon>
        <taxon>Gruidae</taxon>
        <taxon>Grus</taxon>
    </lineage>
</organism>
<dbReference type="AlphaFoldDB" id="A0ABC9X762"/>
<evidence type="ECO:0000313" key="4">
    <source>
        <dbReference type="Proteomes" id="UP001623348"/>
    </source>
</evidence>
<evidence type="ECO:0000313" key="3">
    <source>
        <dbReference type="EMBL" id="GAB0192582.1"/>
    </source>
</evidence>
<keyword evidence="4" id="KW-1185">Reference proteome</keyword>
<feature type="coiled-coil region" evidence="1">
    <location>
        <begin position="79"/>
        <end position="106"/>
    </location>
</feature>
<keyword evidence="2" id="KW-0812">Transmembrane</keyword>
<dbReference type="Proteomes" id="UP001623348">
    <property type="component" value="Unassembled WGS sequence"/>
</dbReference>
<gene>
    <name evidence="3" type="ORF">GRJ2_001723500</name>
</gene>
<name>A0ABC9X762_GRUJA</name>
<accession>A0ABC9X762</accession>
<comment type="caution">
    <text evidence="3">The sequence shown here is derived from an EMBL/GenBank/DDBJ whole genome shotgun (WGS) entry which is preliminary data.</text>
</comment>
<reference evidence="3 4" key="1">
    <citation type="submission" date="2024-06" db="EMBL/GenBank/DDBJ databases">
        <title>The draft genome of Grus japonensis, version 3.</title>
        <authorList>
            <person name="Nabeshima K."/>
            <person name="Suzuki S."/>
            <person name="Onuma M."/>
        </authorList>
    </citation>
    <scope>NUCLEOTIDE SEQUENCE [LARGE SCALE GENOMIC DNA]</scope>
    <source>
        <strain evidence="3 4">451A</strain>
    </source>
</reference>
<dbReference type="EMBL" id="BAAFJT010000008">
    <property type="protein sequence ID" value="GAB0192582.1"/>
    <property type="molecule type" value="Genomic_DNA"/>
</dbReference>
<evidence type="ECO:0000256" key="1">
    <source>
        <dbReference type="SAM" id="Coils"/>
    </source>
</evidence>